<dbReference type="PANTHER" id="PTHR30178">
    <property type="entry name" value="INNER MEMBRANE PROTEIN YAAH"/>
    <property type="match status" value="1"/>
</dbReference>
<evidence type="ECO:0000256" key="4">
    <source>
        <dbReference type="ARBA" id="ARBA00022989"/>
    </source>
</evidence>
<keyword evidence="5 6" id="KW-0472">Membrane</keyword>
<reference evidence="7 8" key="1">
    <citation type="submission" date="2023-07" db="EMBL/GenBank/DDBJ databases">
        <title>Closed genome sequence of Methanimicrococcus sp. Es2.</title>
        <authorList>
            <person name="Protasov E."/>
            <person name="Platt K."/>
            <person name="Reeh H."/>
            <person name="Poehlein A."/>
            <person name="Daniel R."/>
            <person name="Brune A."/>
        </authorList>
    </citation>
    <scope>NUCLEOTIDE SEQUENCE [LARGE SCALE GENOMIC DNA]</scope>
    <source>
        <strain evidence="7 8">Es2</strain>
    </source>
</reference>
<feature type="transmembrane region" description="Helical" evidence="6">
    <location>
        <begin position="129"/>
        <end position="150"/>
    </location>
</feature>
<accession>A0AA96VN97</accession>
<organism evidence="7 8">
    <name type="scientific">Methanimicrococcus stummii</name>
    <dbReference type="NCBI Taxonomy" id="3028294"/>
    <lineage>
        <taxon>Archaea</taxon>
        <taxon>Methanobacteriati</taxon>
        <taxon>Methanobacteriota</taxon>
        <taxon>Stenosarchaea group</taxon>
        <taxon>Methanomicrobia</taxon>
        <taxon>Methanosarcinales</taxon>
        <taxon>Methanosarcinaceae</taxon>
        <taxon>Methanimicrococcus</taxon>
    </lineage>
</organism>
<evidence type="ECO:0000256" key="6">
    <source>
        <dbReference type="SAM" id="Phobius"/>
    </source>
</evidence>
<sequence>MSEQVIKIADTTGNPGALGLTGFSLATLMLSFHNMGIFSDSLPVIAMAIFVGGLAQLLAGMLAWKKGNTFETVAFTGFGVFWLSFAYILIAPFGAAAASDLSLGLYLILWGVLGVGLLLGTLKMGVKALIVVFVLLVLTFFVTAASHLVAISALGFLAGFCAFLLGAAAFYTAMAIVLNELGYKLPM</sequence>
<feature type="transmembrane region" description="Helical" evidence="6">
    <location>
        <begin position="103"/>
        <end position="122"/>
    </location>
</feature>
<dbReference type="NCBIfam" id="NF038013">
    <property type="entry name" value="AceTr_1"/>
    <property type="match status" value="1"/>
</dbReference>
<keyword evidence="4 6" id="KW-1133">Transmembrane helix</keyword>
<evidence type="ECO:0000256" key="5">
    <source>
        <dbReference type="ARBA" id="ARBA00023136"/>
    </source>
</evidence>
<evidence type="ECO:0000313" key="8">
    <source>
        <dbReference type="Proteomes" id="UP001302662"/>
    </source>
</evidence>
<dbReference type="EMBL" id="CP131062">
    <property type="protein sequence ID" value="WNY29192.1"/>
    <property type="molecule type" value="Genomic_DNA"/>
</dbReference>
<dbReference type="KEGG" id="mees:MmiEs2_14150"/>
<feature type="transmembrane region" description="Helical" evidence="6">
    <location>
        <begin position="73"/>
        <end position="97"/>
    </location>
</feature>
<evidence type="ECO:0000256" key="1">
    <source>
        <dbReference type="ARBA" id="ARBA00004141"/>
    </source>
</evidence>
<keyword evidence="3 6" id="KW-0812">Transmembrane</keyword>
<dbReference type="InterPro" id="IPR047623">
    <property type="entry name" value="SatP"/>
</dbReference>
<dbReference type="Proteomes" id="UP001302662">
    <property type="component" value="Chromosome"/>
</dbReference>
<dbReference type="PANTHER" id="PTHR30178:SF3">
    <property type="entry name" value="SUCCINATE-ACETATE_PROTON SYMPORTER SATP"/>
    <property type="match status" value="1"/>
</dbReference>
<comment type="subcellular location">
    <subcellularLocation>
        <location evidence="1">Membrane</location>
        <topology evidence="1">Multi-pass membrane protein</topology>
    </subcellularLocation>
</comment>
<keyword evidence="8" id="KW-1185">Reference proteome</keyword>
<feature type="transmembrane region" description="Helical" evidence="6">
    <location>
        <begin position="156"/>
        <end position="178"/>
    </location>
</feature>
<feature type="transmembrane region" description="Helical" evidence="6">
    <location>
        <begin position="12"/>
        <end position="32"/>
    </location>
</feature>
<dbReference type="InterPro" id="IPR000791">
    <property type="entry name" value="Gpr1/Fun34/SatP-like"/>
</dbReference>
<dbReference type="GO" id="GO:0005886">
    <property type="term" value="C:plasma membrane"/>
    <property type="evidence" value="ECO:0007669"/>
    <property type="project" value="TreeGrafter"/>
</dbReference>
<comment type="similarity">
    <text evidence="2">Belongs to the acetate uptake transporter (AceTr) (TC 2.A.96) family.</text>
</comment>
<evidence type="ECO:0000256" key="3">
    <source>
        <dbReference type="ARBA" id="ARBA00022692"/>
    </source>
</evidence>
<dbReference type="RefSeq" id="WP_316559179.1">
    <property type="nucleotide sequence ID" value="NZ_CP131062.1"/>
</dbReference>
<evidence type="ECO:0000256" key="2">
    <source>
        <dbReference type="ARBA" id="ARBA00005587"/>
    </source>
</evidence>
<feature type="transmembrane region" description="Helical" evidence="6">
    <location>
        <begin position="44"/>
        <end position="64"/>
    </location>
</feature>
<dbReference type="Pfam" id="PF01184">
    <property type="entry name" value="Gpr1_Fun34_YaaH"/>
    <property type="match status" value="1"/>
</dbReference>
<name>A0AA96VN97_9EURY</name>
<dbReference type="GeneID" id="85197881"/>
<dbReference type="GO" id="GO:0015360">
    <property type="term" value="F:acetate:proton symporter activity"/>
    <property type="evidence" value="ECO:0007669"/>
    <property type="project" value="TreeGrafter"/>
</dbReference>
<protein>
    <submittedName>
        <fullName evidence="7">Succinate-acetate/proton symporter SatP</fullName>
    </submittedName>
</protein>
<gene>
    <name evidence="7" type="primary">satP_2</name>
    <name evidence="7" type="ORF">MmiEs2_14150</name>
</gene>
<evidence type="ECO:0000313" key="7">
    <source>
        <dbReference type="EMBL" id="WNY29192.1"/>
    </source>
</evidence>
<dbReference type="AlphaFoldDB" id="A0AA96VN97"/>
<dbReference type="GO" id="GO:0071422">
    <property type="term" value="P:succinate transmembrane transport"/>
    <property type="evidence" value="ECO:0007669"/>
    <property type="project" value="TreeGrafter"/>
</dbReference>
<proteinExistence type="inferred from homology"/>